<proteinExistence type="predicted"/>
<keyword evidence="3" id="KW-1185">Reference proteome</keyword>
<feature type="region of interest" description="Disordered" evidence="1">
    <location>
        <begin position="21"/>
        <end position="70"/>
    </location>
</feature>
<comment type="caution">
    <text evidence="2">The sequence shown here is derived from an EMBL/GenBank/DDBJ whole genome shotgun (WGS) entry which is preliminary data.</text>
</comment>
<evidence type="ECO:0000313" key="2">
    <source>
        <dbReference type="EMBL" id="KAF6000571.1"/>
    </source>
</evidence>
<gene>
    <name evidence="2" type="ORF">F1559_002099</name>
</gene>
<feature type="compositionally biased region" description="Acidic residues" evidence="1">
    <location>
        <begin position="36"/>
        <end position="57"/>
    </location>
</feature>
<dbReference type="EMBL" id="VWRR01000019">
    <property type="protein sequence ID" value="KAF6000571.1"/>
    <property type="molecule type" value="Genomic_DNA"/>
</dbReference>
<protein>
    <submittedName>
        <fullName evidence="2">Uncharacterized protein</fullName>
    </submittedName>
</protein>
<sequence>MPRVSARRNYWSPRKRQEFVQSMGALSTTDPAESSELSDEDGSEEAQSEVESQDAESELPATAPFSLRRSAALVDPQNGAGTWMHTTMDALYALGSPTDARGCFRSIRTECRLRCLRLRF</sequence>
<evidence type="ECO:0000313" key="3">
    <source>
        <dbReference type="Proteomes" id="UP000530660"/>
    </source>
</evidence>
<evidence type="ECO:0000256" key="1">
    <source>
        <dbReference type="SAM" id="MobiDB-lite"/>
    </source>
</evidence>
<dbReference type="AlphaFoldDB" id="A0A7J7IE14"/>
<dbReference type="Proteomes" id="UP000530660">
    <property type="component" value="Unassembled WGS sequence"/>
</dbReference>
<name>A0A7J7IE14_9RHOD</name>
<organism evidence="2 3">
    <name type="scientific">Cyanidiococcus yangmingshanensis</name>
    <dbReference type="NCBI Taxonomy" id="2690220"/>
    <lineage>
        <taxon>Eukaryota</taxon>
        <taxon>Rhodophyta</taxon>
        <taxon>Bangiophyceae</taxon>
        <taxon>Cyanidiales</taxon>
        <taxon>Cyanidiaceae</taxon>
        <taxon>Cyanidiococcus</taxon>
    </lineage>
</organism>
<reference evidence="2 3" key="1">
    <citation type="journal article" date="2020" name="J. Phycol.">
        <title>Comparative genome analysis reveals Cyanidiococcus gen. nov., a new extremophilic red algal genus sister to Cyanidioschyzon (Cyanidioschyzonaceae, Rhodophyta).</title>
        <authorList>
            <person name="Liu S.-L."/>
            <person name="Chiang Y.-R."/>
            <person name="Yoon H.S."/>
            <person name="Fu H.-Y."/>
        </authorList>
    </citation>
    <scope>NUCLEOTIDE SEQUENCE [LARGE SCALE GENOMIC DNA]</scope>
    <source>
        <strain evidence="2 3">THAL066</strain>
    </source>
</reference>
<accession>A0A7J7IE14</accession>